<dbReference type="Proteomes" id="UP000077421">
    <property type="component" value="Unassembled WGS sequence"/>
</dbReference>
<name>A0A162T990_9BACL</name>
<feature type="transmembrane region" description="Helical" evidence="1">
    <location>
        <begin position="388"/>
        <end position="407"/>
    </location>
</feature>
<proteinExistence type="predicted"/>
<protein>
    <submittedName>
        <fullName evidence="2">Uncharacterized protein</fullName>
    </submittedName>
</protein>
<evidence type="ECO:0000313" key="3">
    <source>
        <dbReference type="EMBL" id="OPG17084.1"/>
    </source>
</evidence>
<evidence type="ECO:0000313" key="2">
    <source>
        <dbReference type="EMBL" id="OAG93447.1"/>
    </source>
</evidence>
<gene>
    <name evidence="2" type="ORF">AYW79_10470</name>
    <name evidence="3" type="ORF">B2M26_03555</name>
</gene>
<keyword evidence="1" id="KW-0472">Membrane</keyword>
<keyword evidence="1" id="KW-0812">Transmembrane</keyword>
<accession>A0A162T990</accession>
<dbReference type="SUPFAM" id="SSF52317">
    <property type="entry name" value="Class I glutamine amidotransferase-like"/>
    <property type="match status" value="1"/>
</dbReference>
<dbReference type="STRING" id="1765683.B2M26_03555"/>
<evidence type="ECO:0000313" key="5">
    <source>
        <dbReference type="Proteomes" id="UP000190229"/>
    </source>
</evidence>
<keyword evidence="5" id="KW-1185">Reference proteome</keyword>
<comment type="caution">
    <text evidence="2">The sequence shown here is derived from an EMBL/GenBank/DDBJ whole genome shotgun (WGS) entry which is preliminary data.</text>
</comment>
<dbReference type="AlphaFoldDB" id="A0A162T990"/>
<organism evidence="2 4">
    <name type="scientific">Ferroacidibacillus organovorans</name>
    <dbReference type="NCBI Taxonomy" id="1765683"/>
    <lineage>
        <taxon>Bacteria</taxon>
        <taxon>Bacillati</taxon>
        <taxon>Bacillota</taxon>
        <taxon>Bacilli</taxon>
        <taxon>Bacillales</taxon>
        <taxon>Alicyclobacillaceae</taxon>
        <taxon>Ferroacidibacillus</taxon>
    </lineage>
</organism>
<dbReference type="EMBL" id="LSUQ01000034">
    <property type="protein sequence ID" value="OAG93447.1"/>
    <property type="molecule type" value="Genomic_DNA"/>
</dbReference>
<dbReference type="OrthoDB" id="137965at2"/>
<reference evidence="3 5" key="2">
    <citation type="submission" date="2017-02" db="EMBL/GenBank/DDBJ databases">
        <title>Draft genome of Acidibacillus ferrooxidans Huett2.</title>
        <authorList>
            <person name="Schopf S."/>
        </authorList>
    </citation>
    <scope>NUCLEOTIDE SEQUENCE [LARGE SCALE GENOMIC DNA]</scope>
    <source>
        <strain evidence="3 5">Huett2</strain>
    </source>
</reference>
<keyword evidence="1" id="KW-1133">Transmembrane helix</keyword>
<dbReference type="RefSeq" id="WP_067565358.1">
    <property type="nucleotide sequence ID" value="NZ_LVKL01000095.1"/>
</dbReference>
<dbReference type="EMBL" id="MWPS01000008">
    <property type="protein sequence ID" value="OPG17084.1"/>
    <property type="molecule type" value="Genomic_DNA"/>
</dbReference>
<evidence type="ECO:0000256" key="1">
    <source>
        <dbReference type="SAM" id="Phobius"/>
    </source>
</evidence>
<sequence length="638" mass="68045">MNRVLAIIVGVVILFVSSGSVALASMQNPQLTLRSSVGFQSYYNPQTWVPVRITVVNRGSARLTGDLSFSIAHHAPFGGLLKWPLTVLPQSTVKTTIAIPGNMLNNHAVLSFVVNGVSQALTRLAGVSTLGTSPTGMVSTTPQAVQSLAGVTLNSGAVQMVTAYLTPEQIPAHSMLLQSLSNLYLDGEVASALSTQQVHAILDWVKAGGVLILGGVQPNAGQTLPFQSVSPVTPQVVIDSKGTALATFAGAPPMSGPLPELLGIATSDSRVIIGDAKHALVADRAYGRGIIAYVGLNPASPLLLSWAGNTMFYTALFEALHTQLARARFDLFGASGSWSLVTAAEQFPQLHAPPLWLWATIFLLYLFAAGPGLYVLLRRNRKHGRAWWILPILSVFVAGAIYEYGILVRPNGILTQSIGLIDIVDPHMAEATGVEALMSPQTRVYSVSTPSGTYAVPLSESDVLPKQTTTTFLPSGSLLNFSEVRAWSGRYAFVAGVMRRFGAFKTTLYRTKNEIYGTVTNQTTSSYTDLALVIHGKVIMLGSLRAGHTTYVQTVLTDSTKVPFALQLANALPSSSSGVGRSIFEFVNELASPSLPSQAILIGWSHVEPKLFYPDGAVLSASPQWVVRELVHVTKVAE</sequence>
<evidence type="ECO:0000313" key="4">
    <source>
        <dbReference type="Proteomes" id="UP000077421"/>
    </source>
</evidence>
<feature type="transmembrane region" description="Helical" evidence="1">
    <location>
        <begin position="355"/>
        <end position="376"/>
    </location>
</feature>
<dbReference type="Proteomes" id="UP000190229">
    <property type="component" value="Unassembled WGS sequence"/>
</dbReference>
<reference evidence="2 4" key="1">
    <citation type="submission" date="2016-02" db="EMBL/GenBank/DDBJ databases">
        <title>Draft genome sequence of Acidibacillus ferrooxidans SLC66.</title>
        <authorList>
            <person name="Oliveira G."/>
            <person name="Nancucheo I."/>
            <person name="Dall'Agnol H."/>
            <person name="Johnson B."/>
            <person name="Oliveira R."/>
            <person name="Nunes G.L."/>
            <person name="Tzotzos G."/>
            <person name="Orellana S.C."/>
            <person name="Salim A.C."/>
            <person name="Araujo F.M."/>
        </authorList>
    </citation>
    <scope>NUCLEOTIDE SEQUENCE [LARGE SCALE GENOMIC DNA]</scope>
    <source>
        <strain evidence="2 4">SLC66</strain>
    </source>
</reference>
<dbReference type="InterPro" id="IPR029062">
    <property type="entry name" value="Class_I_gatase-like"/>
</dbReference>